<keyword evidence="2" id="KW-1185">Reference proteome</keyword>
<dbReference type="AlphaFoldDB" id="A0A1L9RRR9"/>
<dbReference type="VEuPathDB" id="FungiDB:ASPWEDRAFT_39381"/>
<name>A0A1L9RRR9_ASPWE</name>
<proteinExistence type="predicted"/>
<evidence type="ECO:0000313" key="1">
    <source>
        <dbReference type="EMBL" id="OJJ37650.1"/>
    </source>
</evidence>
<accession>A0A1L9RRR9</accession>
<reference evidence="2" key="1">
    <citation type="journal article" date="2017" name="Genome Biol.">
        <title>Comparative genomics reveals high biological diversity and specific adaptations in the industrially and medically important fungal genus Aspergillus.</title>
        <authorList>
            <person name="de Vries R.P."/>
            <person name="Riley R."/>
            <person name="Wiebenga A."/>
            <person name="Aguilar-Osorio G."/>
            <person name="Amillis S."/>
            <person name="Uchima C.A."/>
            <person name="Anderluh G."/>
            <person name="Asadollahi M."/>
            <person name="Askin M."/>
            <person name="Barry K."/>
            <person name="Battaglia E."/>
            <person name="Bayram O."/>
            <person name="Benocci T."/>
            <person name="Braus-Stromeyer S.A."/>
            <person name="Caldana C."/>
            <person name="Canovas D."/>
            <person name="Cerqueira G.C."/>
            <person name="Chen F."/>
            <person name="Chen W."/>
            <person name="Choi C."/>
            <person name="Clum A."/>
            <person name="Dos Santos R.A."/>
            <person name="Damasio A.R."/>
            <person name="Diallinas G."/>
            <person name="Emri T."/>
            <person name="Fekete E."/>
            <person name="Flipphi M."/>
            <person name="Freyberg S."/>
            <person name="Gallo A."/>
            <person name="Gournas C."/>
            <person name="Habgood R."/>
            <person name="Hainaut M."/>
            <person name="Harispe M.L."/>
            <person name="Henrissat B."/>
            <person name="Hilden K.S."/>
            <person name="Hope R."/>
            <person name="Hossain A."/>
            <person name="Karabika E."/>
            <person name="Karaffa L."/>
            <person name="Karanyi Z."/>
            <person name="Krasevec N."/>
            <person name="Kuo A."/>
            <person name="Kusch H."/>
            <person name="LaButti K."/>
            <person name="Lagendijk E.L."/>
            <person name="Lapidus A."/>
            <person name="Levasseur A."/>
            <person name="Lindquist E."/>
            <person name="Lipzen A."/>
            <person name="Logrieco A.F."/>
            <person name="MacCabe A."/>
            <person name="Maekelae M.R."/>
            <person name="Malavazi I."/>
            <person name="Melin P."/>
            <person name="Meyer V."/>
            <person name="Mielnichuk N."/>
            <person name="Miskei M."/>
            <person name="Molnar A.P."/>
            <person name="Mule G."/>
            <person name="Ngan C.Y."/>
            <person name="Orejas M."/>
            <person name="Orosz E."/>
            <person name="Ouedraogo J.P."/>
            <person name="Overkamp K.M."/>
            <person name="Park H.-S."/>
            <person name="Perrone G."/>
            <person name="Piumi F."/>
            <person name="Punt P.J."/>
            <person name="Ram A.F."/>
            <person name="Ramon A."/>
            <person name="Rauscher S."/>
            <person name="Record E."/>
            <person name="Riano-Pachon D.M."/>
            <person name="Robert V."/>
            <person name="Roehrig J."/>
            <person name="Ruller R."/>
            <person name="Salamov A."/>
            <person name="Salih N.S."/>
            <person name="Samson R.A."/>
            <person name="Sandor E."/>
            <person name="Sanguinetti M."/>
            <person name="Schuetze T."/>
            <person name="Sepcic K."/>
            <person name="Shelest E."/>
            <person name="Sherlock G."/>
            <person name="Sophianopoulou V."/>
            <person name="Squina F.M."/>
            <person name="Sun H."/>
            <person name="Susca A."/>
            <person name="Todd R.B."/>
            <person name="Tsang A."/>
            <person name="Unkles S.E."/>
            <person name="van de Wiele N."/>
            <person name="van Rossen-Uffink D."/>
            <person name="Oliveira J.V."/>
            <person name="Vesth T.C."/>
            <person name="Visser J."/>
            <person name="Yu J.-H."/>
            <person name="Zhou M."/>
            <person name="Andersen M.R."/>
            <person name="Archer D.B."/>
            <person name="Baker S.E."/>
            <person name="Benoit I."/>
            <person name="Brakhage A.A."/>
            <person name="Braus G.H."/>
            <person name="Fischer R."/>
            <person name="Frisvad J.C."/>
            <person name="Goldman G.H."/>
            <person name="Houbraken J."/>
            <person name="Oakley B."/>
            <person name="Pocsi I."/>
            <person name="Scazzocchio C."/>
            <person name="Seiboth B."/>
            <person name="vanKuyk P.A."/>
            <person name="Wortman J."/>
            <person name="Dyer P.S."/>
            <person name="Grigoriev I.V."/>
        </authorList>
    </citation>
    <scope>NUCLEOTIDE SEQUENCE [LARGE SCALE GENOMIC DNA]</scope>
    <source>
        <strain evidence="2">DTO 134E9</strain>
    </source>
</reference>
<dbReference type="GeneID" id="63750926"/>
<dbReference type="Proteomes" id="UP000184383">
    <property type="component" value="Unassembled WGS sequence"/>
</dbReference>
<sequence length="155" mass="16952">MIDKINTLSDNKRTTWIMQARNGGRSSVAPSAAHGSQSSCWSSVSDLGVKPDLSGLRDIVFRTNNGVLSSHILWHHSPLATVHKQDQNLRVRASRSGTRPPDGHCSRLAQHGINIHGLQTGEKTGLLGLAVRIRRHCAARLACWDLLQRTTALPL</sequence>
<dbReference type="RefSeq" id="XP_040691326.1">
    <property type="nucleotide sequence ID" value="XM_040835078.1"/>
</dbReference>
<protein>
    <submittedName>
        <fullName evidence="1">Uncharacterized protein</fullName>
    </submittedName>
</protein>
<organism evidence="1 2">
    <name type="scientific">Aspergillus wentii DTO 134E9</name>
    <dbReference type="NCBI Taxonomy" id="1073089"/>
    <lineage>
        <taxon>Eukaryota</taxon>
        <taxon>Fungi</taxon>
        <taxon>Dikarya</taxon>
        <taxon>Ascomycota</taxon>
        <taxon>Pezizomycotina</taxon>
        <taxon>Eurotiomycetes</taxon>
        <taxon>Eurotiomycetidae</taxon>
        <taxon>Eurotiales</taxon>
        <taxon>Aspergillaceae</taxon>
        <taxon>Aspergillus</taxon>
        <taxon>Aspergillus subgen. Cremei</taxon>
    </lineage>
</organism>
<gene>
    <name evidence="1" type="ORF">ASPWEDRAFT_39381</name>
</gene>
<dbReference type="EMBL" id="KV878211">
    <property type="protein sequence ID" value="OJJ37650.1"/>
    <property type="molecule type" value="Genomic_DNA"/>
</dbReference>
<evidence type="ECO:0000313" key="2">
    <source>
        <dbReference type="Proteomes" id="UP000184383"/>
    </source>
</evidence>